<evidence type="ECO:0000256" key="1">
    <source>
        <dbReference type="SAM" id="MobiDB-lite"/>
    </source>
</evidence>
<feature type="region of interest" description="Disordered" evidence="1">
    <location>
        <begin position="104"/>
        <end position="137"/>
    </location>
</feature>
<feature type="transmembrane region" description="Helical" evidence="2">
    <location>
        <begin position="158"/>
        <end position="179"/>
    </location>
</feature>
<organism evidence="3 4">
    <name type="scientific">Streptomyces thermocoprophilus</name>
    <dbReference type="NCBI Taxonomy" id="78356"/>
    <lineage>
        <taxon>Bacteria</taxon>
        <taxon>Bacillati</taxon>
        <taxon>Actinomycetota</taxon>
        <taxon>Actinomycetes</taxon>
        <taxon>Kitasatosporales</taxon>
        <taxon>Streptomycetaceae</taxon>
        <taxon>Streptomyces</taxon>
    </lineage>
</organism>
<evidence type="ECO:0000313" key="3">
    <source>
        <dbReference type="EMBL" id="MFB9737785.1"/>
    </source>
</evidence>
<dbReference type="CDD" id="cd00161">
    <property type="entry name" value="beta-trefoil_Ricin-like"/>
    <property type="match status" value="1"/>
</dbReference>
<proteinExistence type="predicted"/>
<comment type="caution">
    <text evidence="3">The sequence shown here is derived from an EMBL/GenBank/DDBJ whole genome shotgun (WGS) entry which is preliminary data.</text>
</comment>
<keyword evidence="2" id="KW-0812">Transmembrane</keyword>
<sequence length="349" mass="36828">MERQTPYPCLRPEDAPDAAAFVELMRAAKERSGLTYRELEARAAAHGDVLARSTLANALARNALPRADLVAAFVRACEGEERVPAWLAARDRLALLTVLAPTGQDAAAGNGRPAGDGAPVAPRATGAPPDASGAPQRRLRRLRRLTALWRRLPRPWRLPLGAAAGLAVLLLAGLGVHVLTSEARDPAGPGLTGLPTGPVELRPALSPELCLTDGFTRDGRYDSQVAVHRPCTQAVPPVTELVPAGDDTYRVSWRHPEHGVGCLTALTGDRLDGLLEPRDDCSVGTRFRVLPAPPGSGRSGTTPVYLVSADSDRCVGAAETTVRAGTEAKLAACDGSRAQRYLLGAAQQR</sequence>
<keyword evidence="4" id="KW-1185">Reference proteome</keyword>
<accession>A0ABV5VIX8</accession>
<protein>
    <submittedName>
        <fullName evidence="3">RICIN domain-containing protein</fullName>
    </submittedName>
</protein>
<dbReference type="EMBL" id="JBHMAR010000034">
    <property type="protein sequence ID" value="MFB9737785.1"/>
    <property type="molecule type" value="Genomic_DNA"/>
</dbReference>
<name>A0ABV5VIX8_9ACTN</name>
<keyword evidence="2" id="KW-0472">Membrane</keyword>
<keyword evidence="2" id="KW-1133">Transmembrane helix</keyword>
<gene>
    <name evidence="3" type="ORF">ACFFRO_22105</name>
</gene>
<evidence type="ECO:0000256" key="2">
    <source>
        <dbReference type="SAM" id="Phobius"/>
    </source>
</evidence>
<reference evidence="3 4" key="1">
    <citation type="submission" date="2024-09" db="EMBL/GenBank/DDBJ databases">
        <authorList>
            <person name="Sun Q."/>
            <person name="Mori K."/>
        </authorList>
    </citation>
    <scope>NUCLEOTIDE SEQUENCE [LARGE SCALE GENOMIC DNA]</scope>
    <source>
        <strain evidence="3 4">JCM 10918</strain>
    </source>
</reference>
<dbReference type="Proteomes" id="UP001589703">
    <property type="component" value="Unassembled WGS sequence"/>
</dbReference>
<dbReference type="RefSeq" id="WP_247472688.1">
    <property type="nucleotide sequence ID" value="NZ_JBHMAR010000034.1"/>
</dbReference>
<evidence type="ECO:0000313" key="4">
    <source>
        <dbReference type="Proteomes" id="UP001589703"/>
    </source>
</evidence>